<dbReference type="GO" id="GO:0009094">
    <property type="term" value="P:L-phenylalanine biosynthetic process"/>
    <property type="evidence" value="ECO:0007669"/>
    <property type="project" value="UniProtKB-KW"/>
</dbReference>
<comment type="pathway">
    <text evidence="5">Amino-acid biosynthesis.</text>
</comment>
<sequence length="471" mass="49232">SAPKKTKYPKKKKKKKPTSVLVPAVLSPSPSSRRQSMAAAAAASVSFPSPCGRQASTFHSTAAASSSLCVPNSGRSCKITGGYAGVRATSASRMPTSAPKPTTVSPSPLLYPEDLASRLGLDLAVAGLERLFSSPSHSPLAPPLPSTGGRDTDPPDADPSGGGLPLRVVYQGALGSYCQEAAAATFSSLPASRLAAFPCPHMEDAFAALEDGSADRAVVPAENSLDGPIDRNLDLLLRHPRVEIAGELVLPVNHCLLALPGADHAALSRVASHPQALAHCRGRLADLGLEVDEVPNAADAARALADGRLDDGTAVIGSRVAAGEFGLAVLRDNLQDTAAGGNYTRFLQLALRSPDGSSRHRAGGVGRRKATVAFSPEKGPSELFRAMWAFQSRGMSVTRVDHRPNRSKPLRVVERVGSPPTANFDYVFVVDVEEGEPAGNSAAFESAVDGLREMCGFVRVLGRYTCDAMRC</sequence>
<dbReference type="PANTHER" id="PTHR21022">
    <property type="entry name" value="PREPHENATE DEHYDRATASE P PROTEIN"/>
    <property type="match status" value="1"/>
</dbReference>
<dbReference type="AlphaFoldDB" id="A0A1D1ZG22"/>
<evidence type="ECO:0000256" key="1">
    <source>
        <dbReference type="ARBA" id="ARBA00022605"/>
    </source>
</evidence>
<dbReference type="SUPFAM" id="SSF55021">
    <property type="entry name" value="ACT-like"/>
    <property type="match status" value="1"/>
</dbReference>
<feature type="non-terminal residue" evidence="8">
    <location>
        <position position="1"/>
    </location>
</feature>
<keyword evidence="3" id="KW-0584">Phenylalanine biosynthesis</keyword>
<dbReference type="GO" id="GO:0004664">
    <property type="term" value="F:prephenate dehydratase activity"/>
    <property type="evidence" value="ECO:0007669"/>
    <property type="project" value="InterPro"/>
</dbReference>
<dbReference type="InterPro" id="IPR001086">
    <property type="entry name" value="Preph_deHydtase"/>
</dbReference>
<protein>
    <submittedName>
        <fullName evidence="8">Arogenate dehydratase/prephenate dehydratase 6, chloroplastic</fullName>
    </submittedName>
</protein>
<feature type="region of interest" description="Disordered" evidence="6">
    <location>
        <begin position="1"/>
        <end position="37"/>
    </location>
</feature>
<dbReference type="Pfam" id="PF00800">
    <property type="entry name" value="PDT"/>
    <property type="match status" value="1"/>
</dbReference>
<evidence type="ECO:0000256" key="5">
    <source>
        <dbReference type="ARBA" id="ARBA00029440"/>
    </source>
</evidence>
<feature type="domain" description="Prephenate dehydratase" evidence="7">
    <location>
        <begin position="167"/>
        <end position="351"/>
    </location>
</feature>
<dbReference type="GO" id="GO:0009507">
    <property type="term" value="C:chloroplast"/>
    <property type="evidence" value="ECO:0007669"/>
    <property type="project" value="TreeGrafter"/>
</dbReference>
<feature type="compositionally biased region" description="Low complexity" evidence="6">
    <location>
        <begin position="18"/>
        <end position="37"/>
    </location>
</feature>
<dbReference type="PANTHER" id="PTHR21022:SF26">
    <property type="entry name" value="AROGENATE DEHYDRATASE_PREPHENATE DEHYDRATASE 2, CHLOROPLASTIC-LIKE"/>
    <property type="match status" value="1"/>
</dbReference>
<organism evidence="8">
    <name type="scientific">Anthurium amnicola</name>
    <dbReference type="NCBI Taxonomy" id="1678845"/>
    <lineage>
        <taxon>Eukaryota</taxon>
        <taxon>Viridiplantae</taxon>
        <taxon>Streptophyta</taxon>
        <taxon>Embryophyta</taxon>
        <taxon>Tracheophyta</taxon>
        <taxon>Spermatophyta</taxon>
        <taxon>Magnoliopsida</taxon>
        <taxon>Liliopsida</taxon>
        <taxon>Araceae</taxon>
        <taxon>Pothoideae</taxon>
        <taxon>Potheae</taxon>
        <taxon>Anthurium</taxon>
    </lineage>
</organism>
<dbReference type="EMBL" id="GDJX01002129">
    <property type="protein sequence ID" value="JAT65807.1"/>
    <property type="molecule type" value="Transcribed_RNA"/>
</dbReference>
<dbReference type="GO" id="GO:0047769">
    <property type="term" value="F:arogenate dehydratase activity"/>
    <property type="evidence" value="ECO:0007669"/>
    <property type="project" value="TreeGrafter"/>
</dbReference>
<evidence type="ECO:0000256" key="6">
    <source>
        <dbReference type="SAM" id="MobiDB-lite"/>
    </source>
</evidence>
<dbReference type="SUPFAM" id="SSF53850">
    <property type="entry name" value="Periplasmic binding protein-like II"/>
    <property type="match status" value="1"/>
</dbReference>
<gene>
    <name evidence="8" type="primary">ADT6_2</name>
    <name evidence="8" type="ORF">g.113698</name>
</gene>
<feature type="region of interest" description="Disordered" evidence="6">
    <location>
        <begin position="135"/>
        <end position="164"/>
    </location>
</feature>
<dbReference type="Gene3D" id="3.30.70.260">
    <property type="match status" value="1"/>
</dbReference>
<accession>A0A1D1ZG22</accession>
<evidence type="ECO:0000256" key="2">
    <source>
        <dbReference type="ARBA" id="ARBA00023141"/>
    </source>
</evidence>
<keyword evidence="2" id="KW-0057">Aromatic amino acid biosynthesis</keyword>
<keyword evidence="4" id="KW-0456">Lyase</keyword>
<dbReference type="PROSITE" id="PS51171">
    <property type="entry name" value="PREPHENATE_DEHYDR_3"/>
    <property type="match status" value="1"/>
</dbReference>
<reference evidence="8" key="1">
    <citation type="submission" date="2015-07" db="EMBL/GenBank/DDBJ databases">
        <title>Transcriptome Assembly of Anthurium amnicola.</title>
        <authorList>
            <person name="Suzuki J."/>
        </authorList>
    </citation>
    <scope>NUCLEOTIDE SEQUENCE</scope>
</reference>
<keyword evidence="1" id="KW-0028">Amino-acid biosynthesis</keyword>
<feature type="compositionally biased region" description="Basic residues" evidence="6">
    <location>
        <begin position="1"/>
        <end position="17"/>
    </location>
</feature>
<name>A0A1D1ZG22_9ARAE</name>
<dbReference type="Gene3D" id="3.40.190.10">
    <property type="entry name" value="Periplasmic binding protein-like II"/>
    <property type="match status" value="2"/>
</dbReference>
<evidence type="ECO:0000313" key="8">
    <source>
        <dbReference type="EMBL" id="JAT65807.1"/>
    </source>
</evidence>
<evidence type="ECO:0000259" key="7">
    <source>
        <dbReference type="PROSITE" id="PS51171"/>
    </source>
</evidence>
<evidence type="ECO:0000256" key="3">
    <source>
        <dbReference type="ARBA" id="ARBA00023222"/>
    </source>
</evidence>
<evidence type="ECO:0000256" key="4">
    <source>
        <dbReference type="ARBA" id="ARBA00023239"/>
    </source>
</evidence>
<proteinExistence type="predicted"/>
<dbReference type="CDD" id="cd13631">
    <property type="entry name" value="PBP2_Ct-PDT_like"/>
    <property type="match status" value="1"/>
</dbReference>
<dbReference type="InterPro" id="IPR045865">
    <property type="entry name" value="ACT-like_dom_sf"/>
</dbReference>